<dbReference type="InterPro" id="IPR013760">
    <property type="entry name" value="Topo_IIA-like_dom_sf"/>
</dbReference>
<evidence type="ECO:0000256" key="2">
    <source>
        <dbReference type="ARBA" id="ARBA00022475"/>
    </source>
</evidence>
<dbReference type="EMBL" id="DVND01000152">
    <property type="protein sequence ID" value="HIU48875.1"/>
    <property type="molecule type" value="Genomic_DNA"/>
</dbReference>
<dbReference type="Gene3D" id="1.10.268.10">
    <property type="entry name" value="Topoisomerase, domain 3"/>
    <property type="match status" value="1"/>
</dbReference>
<accession>A0A9D1S6M1</accession>
<keyword evidence="4 7" id="KW-0238">DNA-binding</keyword>
<dbReference type="InterPro" id="IPR002205">
    <property type="entry name" value="Topo_IIA_dom_A"/>
</dbReference>
<dbReference type="SUPFAM" id="SSF101904">
    <property type="entry name" value="GyrA/ParC C-terminal domain-like"/>
    <property type="match status" value="1"/>
</dbReference>
<gene>
    <name evidence="9" type="ORF">IAB04_05880</name>
</gene>
<dbReference type="GO" id="GO:0006265">
    <property type="term" value="P:DNA topological change"/>
    <property type="evidence" value="ECO:0007669"/>
    <property type="project" value="UniProtKB-UniRule"/>
</dbReference>
<evidence type="ECO:0000259" key="8">
    <source>
        <dbReference type="PROSITE" id="PS52040"/>
    </source>
</evidence>
<keyword evidence="6 7" id="KW-0413">Isomerase</keyword>
<evidence type="ECO:0000256" key="7">
    <source>
        <dbReference type="PROSITE-ProRule" id="PRU01384"/>
    </source>
</evidence>
<dbReference type="SMART" id="SM00434">
    <property type="entry name" value="TOP4c"/>
    <property type="match status" value="1"/>
</dbReference>
<dbReference type="InterPro" id="IPR050220">
    <property type="entry name" value="Type_II_DNA_Topoisomerases"/>
</dbReference>
<dbReference type="InterPro" id="IPR013757">
    <property type="entry name" value="Topo_IIA_A_a_sf"/>
</dbReference>
<feature type="domain" description="Topo IIA-type catalytic" evidence="8">
    <location>
        <begin position="41"/>
        <end position="507"/>
    </location>
</feature>
<dbReference type="SUPFAM" id="SSF56719">
    <property type="entry name" value="Type II DNA topoisomerase"/>
    <property type="match status" value="1"/>
</dbReference>
<feature type="active site" description="O-(5'-phospho-DNA)-tyrosine intermediate" evidence="7">
    <location>
        <position position="130"/>
    </location>
</feature>
<dbReference type="PROSITE" id="PS52040">
    <property type="entry name" value="TOPO_IIA"/>
    <property type="match status" value="1"/>
</dbReference>
<dbReference type="Gene3D" id="3.90.199.10">
    <property type="entry name" value="Topoisomerase II, domain 5"/>
    <property type="match status" value="1"/>
</dbReference>
<name>A0A9D1S6M1_9FIRM</name>
<proteinExistence type="predicted"/>
<dbReference type="GO" id="GO:0003677">
    <property type="term" value="F:DNA binding"/>
    <property type="evidence" value="ECO:0007669"/>
    <property type="project" value="UniProtKB-UniRule"/>
</dbReference>
<protein>
    <submittedName>
        <fullName evidence="9">Topoisomerase IV</fullName>
    </submittedName>
</protein>
<reference evidence="9" key="2">
    <citation type="journal article" date="2021" name="PeerJ">
        <title>Extensive microbial diversity within the chicken gut microbiome revealed by metagenomics and culture.</title>
        <authorList>
            <person name="Gilroy R."/>
            <person name="Ravi A."/>
            <person name="Getino M."/>
            <person name="Pursley I."/>
            <person name="Horton D.L."/>
            <person name="Alikhan N.F."/>
            <person name="Baker D."/>
            <person name="Gharbi K."/>
            <person name="Hall N."/>
            <person name="Watson M."/>
            <person name="Adriaenssens E.M."/>
            <person name="Foster-Nyarko E."/>
            <person name="Jarju S."/>
            <person name="Secka A."/>
            <person name="Antonio M."/>
            <person name="Oren A."/>
            <person name="Chaudhuri R.R."/>
            <person name="La Ragione R."/>
            <person name="Hildebrand F."/>
            <person name="Pallen M.J."/>
        </authorList>
    </citation>
    <scope>NUCLEOTIDE SEQUENCE</scope>
    <source>
        <strain evidence="9">ChiSjej4B22-9803</strain>
    </source>
</reference>
<comment type="catalytic activity">
    <reaction evidence="1 7">
        <text>ATP-dependent breakage, passage and rejoining of double-stranded DNA.</text>
        <dbReference type="EC" id="5.6.2.2"/>
    </reaction>
</comment>
<evidence type="ECO:0000256" key="1">
    <source>
        <dbReference type="ARBA" id="ARBA00000185"/>
    </source>
</evidence>
<dbReference type="PANTHER" id="PTHR43493:SF1">
    <property type="entry name" value="DNA TOPOISOMERASE 4 SUBUNIT A"/>
    <property type="match status" value="1"/>
</dbReference>
<evidence type="ECO:0000256" key="6">
    <source>
        <dbReference type="ARBA" id="ARBA00023235"/>
    </source>
</evidence>
<keyword evidence="2" id="KW-1003">Cell membrane</keyword>
<dbReference type="Gene3D" id="2.120.10.90">
    <property type="entry name" value="DNA gyrase/topoisomerase IV, subunit A, C-terminal"/>
    <property type="match status" value="1"/>
</dbReference>
<dbReference type="AlphaFoldDB" id="A0A9D1S6M1"/>
<keyword evidence="5" id="KW-0472">Membrane</keyword>
<comment type="caution">
    <text evidence="9">The sequence shown here is derived from an EMBL/GenBank/DDBJ whole genome shotgun (WGS) entry which is preliminary data.</text>
</comment>
<dbReference type="InterPro" id="IPR035516">
    <property type="entry name" value="Gyrase/topoIV_suA_C"/>
</dbReference>
<dbReference type="GO" id="GO:0034335">
    <property type="term" value="F:DNA negative supercoiling activity"/>
    <property type="evidence" value="ECO:0007669"/>
    <property type="project" value="UniProtKB-ARBA"/>
</dbReference>
<dbReference type="Proteomes" id="UP000824111">
    <property type="component" value="Unassembled WGS sequence"/>
</dbReference>
<dbReference type="GO" id="GO:0005737">
    <property type="term" value="C:cytoplasm"/>
    <property type="evidence" value="ECO:0007669"/>
    <property type="project" value="TreeGrafter"/>
</dbReference>
<organism evidence="9 10">
    <name type="scientific">Candidatus Avimonoglobus intestinipullorum</name>
    <dbReference type="NCBI Taxonomy" id="2840699"/>
    <lineage>
        <taxon>Bacteria</taxon>
        <taxon>Bacillati</taxon>
        <taxon>Bacillota</taxon>
        <taxon>Clostridia</taxon>
        <taxon>Eubacteriales</taxon>
        <taxon>Candidatus Avimonoglobus</taxon>
    </lineage>
</organism>
<dbReference type="CDD" id="cd00187">
    <property type="entry name" value="TOP4c"/>
    <property type="match status" value="1"/>
</dbReference>
<keyword evidence="3 7" id="KW-0799">Topoisomerase</keyword>
<dbReference type="GO" id="GO:0005524">
    <property type="term" value="F:ATP binding"/>
    <property type="evidence" value="ECO:0007669"/>
    <property type="project" value="InterPro"/>
</dbReference>
<dbReference type="Gene3D" id="3.30.1360.40">
    <property type="match status" value="1"/>
</dbReference>
<dbReference type="Pfam" id="PF00521">
    <property type="entry name" value="DNA_topoisoIV"/>
    <property type="match status" value="1"/>
</dbReference>
<dbReference type="GO" id="GO:0009330">
    <property type="term" value="C:DNA topoisomerase type II (double strand cut, ATP-hydrolyzing) complex"/>
    <property type="evidence" value="ECO:0007669"/>
    <property type="project" value="TreeGrafter"/>
</dbReference>
<reference evidence="9" key="1">
    <citation type="submission" date="2020-10" db="EMBL/GenBank/DDBJ databases">
        <authorList>
            <person name="Gilroy R."/>
        </authorList>
    </citation>
    <scope>NUCLEOTIDE SEQUENCE</scope>
    <source>
        <strain evidence="9">ChiSjej4B22-9803</strain>
    </source>
</reference>
<evidence type="ECO:0000256" key="3">
    <source>
        <dbReference type="ARBA" id="ARBA00023029"/>
    </source>
</evidence>
<sequence length="741" mass="83670">MAKKKQEPQPYIPAAIAEQPITETLEKNYMPYAMSVIVSRAIPEIDGLKPAHRKLLYTMYKMGLLGGKLTKSANVVGQTMKLNPHGDMAIYETLVRLTQGNEALLHPLVESQGNFGKQYSRDMAFAASRYTEVRLAPICQEFFGDIHKNTVPFVDNYDGEMQEPTLLPVAFPNILVNPNQGIAVGMASNICSFNLREVCAATAAYIENEDADLLKYMPAPDFSMGAALVYSKEQMREIYETGRGSFKLRAKYTYDKKNNCVEITEIPYTTTSEAIIGKIMELIKANKLKELSDARDETGLDGFKITIDLKRGTDPDALMLKLFKMTPLEDSFSCNFNVLVKNTPMVLGVKGILSEWIKFRMECIKNGVRYDIDRKSEKLHLLTGLKKILLDIDKAISIIRHTEREEDVVPNLMQGFELDKVQAEYVAEIRLRNLNKEYIVNRTSEIEKLVEEIDALQKLLGSDKKVKNLIVKQLEAIAKKYGQERKTTLVDDGAVEEYKEEQHIEDYPLTLFVTREGYIKKVSAASLRMTTSEHKLKEDDVITQELETMNKSDLLFFSNKCVVYKMKTYDLPDTKVSNMGEYLPSLLGLEEGERILYTVVTADYSGMLLFSFVNGKMAKVGLSNYETKTNRKKLVGAYSDKAALCDIKFLPEDREVAAFADNNKVLVLNTDKVPLKTTKSTQGVQVMRLTKKGAKMCRVVFAADSGIENLKHYTTKNIPAAGSFLKKEDTPDRQLSLFENE</sequence>
<evidence type="ECO:0000256" key="5">
    <source>
        <dbReference type="ARBA" id="ARBA00023136"/>
    </source>
</evidence>
<evidence type="ECO:0000313" key="9">
    <source>
        <dbReference type="EMBL" id="HIU48875.1"/>
    </source>
</evidence>
<evidence type="ECO:0000256" key="4">
    <source>
        <dbReference type="ARBA" id="ARBA00023125"/>
    </source>
</evidence>
<dbReference type="InterPro" id="IPR013758">
    <property type="entry name" value="Topo_IIA_A/C_ab"/>
</dbReference>
<evidence type="ECO:0000313" key="10">
    <source>
        <dbReference type="Proteomes" id="UP000824111"/>
    </source>
</evidence>
<dbReference type="PANTHER" id="PTHR43493">
    <property type="entry name" value="DNA GYRASE/TOPOISOMERASE SUBUNIT A"/>
    <property type="match status" value="1"/>
</dbReference>